<dbReference type="EMBL" id="JAINUG010000002">
    <property type="protein sequence ID" value="KAJ8417975.1"/>
    <property type="molecule type" value="Genomic_DNA"/>
</dbReference>
<comment type="caution">
    <text evidence="2">The sequence shown here is derived from an EMBL/GenBank/DDBJ whole genome shotgun (WGS) entry which is preliminary data.</text>
</comment>
<sequence length="128" mass="14002">MVARCITEVYKPLRQQELRDLTRGTHAARGMCAPINLPPSLEPPDMAESREMAARVRGSVSSERLPASGTHFKACRRVAVAARQRRGGRGEAAPRLHTKKGKSAGSSRTIPQYTGRVYICAESAVCQR</sequence>
<dbReference type="AlphaFoldDB" id="A0AAD7X2K6"/>
<feature type="region of interest" description="Disordered" evidence="1">
    <location>
        <begin position="30"/>
        <end position="49"/>
    </location>
</feature>
<evidence type="ECO:0000313" key="3">
    <source>
        <dbReference type="Proteomes" id="UP001221898"/>
    </source>
</evidence>
<protein>
    <submittedName>
        <fullName evidence="2">Uncharacterized protein</fullName>
    </submittedName>
</protein>
<evidence type="ECO:0000313" key="2">
    <source>
        <dbReference type="EMBL" id="KAJ8417975.1"/>
    </source>
</evidence>
<accession>A0AAD7X2K6</accession>
<dbReference type="Proteomes" id="UP001221898">
    <property type="component" value="Unassembled WGS sequence"/>
</dbReference>
<organism evidence="2 3">
    <name type="scientific">Aldrovandia affinis</name>
    <dbReference type="NCBI Taxonomy" id="143900"/>
    <lineage>
        <taxon>Eukaryota</taxon>
        <taxon>Metazoa</taxon>
        <taxon>Chordata</taxon>
        <taxon>Craniata</taxon>
        <taxon>Vertebrata</taxon>
        <taxon>Euteleostomi</taxon>
        <taxon>Actinopterygii</taxon>
        <taxon>Neopterygii</taxon>
        <taxon>Teleostei</taxon>
        <taxon>Notacanthiformes</taxon>
        <taxon>Halosauridae</taxon>
        <taxon>Aldrovandia</taxon>
    </lineage>
</organism>
<keyword evidence="3" id="KW-1185">Reference proteome</keyword>
<name>A0AAD7X2K6_9TELE</name>
<gene>
    <name evidence="2" type="ORF">AAFF_G00136840</name>
</gene>
<feature type="region of interest" description="Disordered" evidence="1">
    <location>
        <begin position="83"/>
        <end position="108"/>
    </location>
</feature>
<reference evidence="2" key="1">
    <citation type="journal article" date="2023" name="Science">
        <title>Genome structures resolve the early diversification of teleost fishes.</title>
        <authorList>
            <person name="Parey E."/>
            <person name="Louis A."/>
            <person name="Montfort J."/>
            <person name="Bouchez O."/>
            <person name="Roques C."/>
            <person name="Iampietro C."/>
            <person name="Lluch J."/>
            <person name="Castinel A."/>
            <person name="Donnadieu C."/>
            <person name="Desvignes T."/>
            <person name="Floi Bucao C."/>
            <person name="Jouanno E."/>
            <person name="Wen M."/>
            <person name="Mejri S."/>
            <person name="Dirks R."/>
            <person name="Jansen H."/>
            <person name="Henkel C."/>
            <person name="Chen W.J."/>
            <person name="Zahm M."/>
            <person name="Cabau C."/>
            <person name="Klopp C."/>
            <person name="Thompson A.W."/>
            <person name="Robinson-Rechavi M."/>
            <person name="Braasch I."/>
            <person name="Lecointre G."/>
            <person name="Bobe J."/>
            <person name="Postlethwait J.H."/>
            <person name="Berthelot C."/>
            <person name="Roest Crollius H."/>
            <person name="Guiguen Y."/>
        </authorList>
    </citation>
    <scope>NUCLEOTIDE SEQUENCE</scope>
    <source>
        <strain evidence="2">NC1722</strain>
    </source>
</reference>
<evidence type="ECO:0000256" key="1">
    <source>
        <dbReference type="SAM" id="MobiDB-lite"/>
    </source>
</evidence>
<proteinExistence type="predicted"/>